<gene>
    <name evidence="2" type="ORF">M9458_015660</name>
</gene>
<protein>
    <submittedName>
        <fullName evidence="2">Uncharacterized protein</fullName>
    </submittedName>
</protein>
<sequence>KMRQFHSHHNLMSLSHDERELQDQRQSSSRQTCSEERLNFSLGRQDSGPQPQSPRERGIWVRQSSNTSSTTSDDSRPPSNFWDFFTGKYDP</sequence>
<feature type="non-terminal residue" evidence="2">
    <location>
        <position position="1"/>
    </location>
</feature>
<comment type="caution">
    <text evidence="2">The sequence shown here is derived from an EMBL/GenBank/DDBJ whole genome shotgun (WGS) entry which is preliminary data.</text>
</comment>
<dbReference type="EMBL" id="JAMKFB020000007">
    <property type="protein sequence ID" value="KAL0188561.1"/>
    <property type="molecule type" value="Genomic_DNA"/>
</dbReference>
<evidence type="ECO:0000313" key="3">
    <source>
        <dbReference type="Proteomes" id="UP001529510"/>
    </source>
</evidence>
<feature type="region of interest" description="Disordered" evidence="1">
    <location>
        <begin position="1"/>
        <end position="91"/>
    </location>
</feature>
<reference evidence="2 3" key="1">
    <citation type="submission" date="2024-05" db="EMBL/GenBank/DDBJ databases">
        <title>Genome sequencing and assembly of Indian major carp, Cirrhinus mrigala (Hamilton, 1822).</title>
        <authorList>
            <person name="Mohindra V."/>
            <person name="Chowdhury L.M."/>
            <person name="Lal K."/>
            <person name="Jena J.K."/>
        </authorList>
    </citation>
    <scope>NUCLEOTIDE SEQUENCE [LARGE SCALE GENOMIC DNA]</scope>
    <source>
        <strain evidence="2">CM1030</strain>
        <tissue evidence="2">Blood</tissue>
    </source>
</reference>
<dbReference type="Proteomes" id="UP001529510">
    <property type="component" value="Unassembled WGS sequence"/>
</dbReference>
<accession>A0ABD0QQR5</accession>
<proteinExistence type="predicted"/>
<evidence type="ECO:0000313" key="2">
    <source>
        <dbReference type="EMBL" id="KAL0188561.1"/>
    </source>
</evidence>
<evidence type="ECO:0000256" key="1">
    <source>
        <dbReference type="SAM" id="MobiDB-lite"/>
    </source>
</evidence>
<dbReference type="AlphaFoldDB" id="A0ABD0QQR5"/>
<organism evidence="2 3">
    <name type="scientific">Cirrhinus mrigala</name>
    <name type="common">Mrigala</name>
    <dbReference type="NCBI Taxonomy" id="683832"/>
    <lineage>
        <taxon>Eukaryota</taxon>
        <taxon>Metazoa</taxon>
        <taxon>Chordata</taxon>
        <taxon>Craniata</taxon>
        <taxon>Vertebrata</taxon>
        <taxon>Euteleostomi</taxon>
        <taxon>Actinopterygii</taxon>
        <taxon>Neopterygii</taxon>
        <taxon>Teleostei</taxon>
        <taxon>Ostariophysi</taxon>
        <taxon>Cypriniformes</taxon>
        <taxon>Cyprinidae</taxon>
        <taxon>Labeoninae</taxon>
        <taxon>Labeonini</taxon>
        <taxon>Cirrhinus</taxon>
    </lineage>
</organism>
<feature type="compositionally biased region" description="Low complexity" evidence="1">
    <location>
        <begin position="64"/>
        <end position="80"/>
    </location>
</feature>
<keyword evidence="3" id="KW-1185">Reference proteome</keyword>
<name>A0ABD0QQR5_CIRMR</name>